<evidence type="ECO:0000256" key="1">
    <source>
        <dbReference type="SAM" id="MobiDB-lite"/>
    </source>
</evidence>
<protein>
    <submittedName>
        <fullName evidence="2">Uncharacterized protein</fullName>
    </submittedName>
</protein>
<evidence type="ECO:0000313" key="3">
    <source>
        <dbReference type="Proteomes" id="UP001595851"/>
    </source>
</evidence>
<keyword evidence="3" id="KW-1185">Reference proteome</keyword>
<gene>
    <name evidence="2" type="ORF">ACFOY2_37745</name>
</gene>
<reference evidence="3" key="1">
    <citation type="journal article" date="2019" name="Int. J. Syst. Evol. Microbiol.">
        <title>The Global Catalogue of Microorganisms (GCM) 10K type strain sequencing project: providing services to taxonomists for standard genome sequencing and annotation.</title>
        <authorList>
            <consortium name="The Broad Institute Genomics Platform"/>
            <consortium name="The Broad Institute Genome Sequencing Center for Infectious Disease"/>
            <person name="Wu L."/>
            <person name="Ma J."/>
        </authorList>
    </citation>
    <scope>NUCLEOTIDE SEQUENCE [LARGE SCALE GENOMIC DNA]</scope>
    <source>
        <strain evidence="3">TBRC 1276</strain>
    </source>
</reference>
<comment type="caution">
    <text evidence="2">The sequence shown here is derived from an EMBL/GenBank/DDBJ whole genome shotgun (WGS) entry which is preliminary data.</text>
</comment>
<accession>A0ABV8GGE5</accession>
<sequence length="63" mass="6839">MCQPRNSGRAAADDEQYKTTLSPVRTSGKGADDIDSPVRGDRLEVAGCRRRKVAIVDNHGKLV</sequence>
<organism evidence="2 3">
    <name type="scientific">Nonomuraea purpurea</name>
    <dbReference type="NCBI Taxonomy" id="1849276"/>
    <lineage>
        <taxon>Bacteria</taxon>
        <taxon>Bacillati</taxon>
        <taxon>Actinomycetota</taxon>
        <taxon>Actinomycetes</taxon>
        <taxon>Streptosporangiales</taxon>
        <taxon>Streptosporangiaceae</taxon>
        <taxon>Nonomuraea</taxon>
    </lineage>
</organism>
<dbReference type="RefSeq" id="WP_379532910.1">
    <property type="nucleotide sequence ID" value="NZ_JBHSBI010000025.1"/>
</dbReference>
<proteinExistence type="predicted"/>
<dbReference type="EMBL" id="JBHSBI010000025">
    <property type="protein sequence ID" value="MFC4013021.1"/>
    <property type="molecule type" value="Genomic_DNA"/>
</dbReference>
<feature type="region of interest" description="Disordered" evidence="1">
    <location>
        <begin position="1"/>
        <end position="38"/>
    </location>
</feature>
<evidence type="ECO:0000313" key="2">
    <source>
        <dbReference type="EMBL" id="MFC4013021.1"/>
    </source>
</evidence>
<dbReference type="Proteomes" id="UP001595851">
    <property type="component" value="Unassembled WGS sequence"/>
</dbReference>
<name>A0ABV8GGE5_9ACTN</name>